<dbReference type="InterPro" id="IPR000403">
    <property type="entry name" value="PI3/4_kinase_cat_dom"/>
</dbReference>
<dbReference type="GO" id="GO:0048015">
    <property type="term" value="P:phosphatidylinositol-mediated signaling"/>
    <property type="evidence" value="ECO:0007669"/>
    <property type="project" value="TreeGrafter"/>
</dbReference>
<feature type="domain" description="PI3K/PI4K catalytic" evidence="3">
    <location>
        <begin position="1"/>
        <end position="204"/>
    </location>
</feature>
<dbReference type="GO" id="GO:0006897">
    <property type="term" value="P:endocytosis"/>
    <property type="evidence" value="ECO:0007669"/>
    <property type="project" value="TreeGrafter"/>
</dbReference>
<gene>
    <name evidence="4" type="primary">VPS34</name>
    <name evidence="4" type="ORF">SPIL2461_LOCUS17280</name>
</gene>
<reference evidence="4" key="1">
    <citation type="submission" date="2021-02" db="EMBL/GenBank/DDBJ databases">
        <authorList>
            <person name="Dougan E. K."/>
            <person name="Rhodes N."/>
            <person name="Thang M."/>
            <person name="Chan C."/>
        </authorList>
    </citation>
    <scope>NUCLEOTIDE SEQUENCE</scope>
</reference>
<dbReference type="PROSITE" id="PS50290">
    <property type="entry name" value="PI3_4_KINASE_3"/>
    <property type="match status" value="1"/>
</dbReference>
<dbReference type="Gene3D" id="1.10.1070.11">
    <property type="entry name" value="Phosphatidylinositol 3-/4-kinase, catalytic domain"/>
    <property type="match status" value="1"/>
</dbReference>
<dbReference type="InterPro" id="IPR018936">
    <property type="entry name" value="PI3/4_kinase_CS"/>
</dbReference>
<keyword evidence="2" id="KW-0418">Kinase</keyword>
<accession>A0A812W0P3</accession>
<dbReference type="InterPro" id="IPR015433">
    <property type="entry name" value="PI3/4_kinase"/>
</dbReference>
<dbReference type="SMART" id="SM00146">
    <property type="entry name" value="PI3Kc"/>
    <property type="match status" value="1"/>
</dbReference>
<dbReference type="GO" id="GO:0000407">
    <property type="term" value="C:phagophore assembly site"/>
    <property type="evidence" value="ECO:0007669"/>
    <property type="project" value="TreeGrafter"/>
</dbReference>
<dbReference type="PROSITE" id="PS00916">
    <property type="entry name" value="PI3_4_KINASE_2"/>
    <property type="match status" value="1"/>
</dbReference>
<keyword evidence="5" id="KW-1185">Reference proteome</keyword>
<dbReference type="InterPro" id="IPR036940">
    <property type="entry name" value="PI3/4_kinase_cat_sf"/>
</dbReference>
<dbReference type="OrthoDB" id="67688at2759"/>
<evidence type="ECO:0000313" key="5">
    <source>
        <dbReference type="Proteomes" id="UP000649617"/>
    </source>
</evidence>
<evidence type="ECO:0000313" key="4">
    <source>
        <dbReference type="EMBL" id="CAE7648831.1"/>
    </source>
</evidence>
<dbReference type="PANTHER" id="PTHR10048">
    <property type="entry name" value="PHOSPHATIDYLINOSITOL KINASE"/>
    <property type="match status" value="1"/>
</dbReference>
<organism evidence="4 5">
    <name type="scientific">Symbiodinium pilosum</name>
    <name type="common">Dinoflagellate</name>
    <dbReference type="NCBI Taxonomy" id="2952"/>
    <lineage>
        <taxon>Eukaryota</taxon>
        <taxon>Sar</taxon>
        <taxon>Alveolata</taxon>
        <taxon>Dinophyceae</taxon>
        <taxon>Suessiales</taxon>
        <taxon>Symbiodiniaceae</taxon>
        <taxon>Symbiodinium</taxon>
    </lineage>
</organism>
<dbReference type="Pfam" id="PF00454">
    <property type="entry name" value="PI3_PI4_kinase"/>
    <property type="match status" value="1"/>
</dbReference>
<dbReference type="SUPFAM" id="SSF56112">
    <property type="entry name" value="Protein kinase-like (PK-like)"/>
    <property type="match status" value="1"/>
</dbReference>
<dbReference type="GO" id="GO:0016303">
    <property type="term" value="F:1-phosphatidylinositol-3-kinase activity"/>
    <property type="evidence" value="ECO:0007669"/>
    <property type="project" value="TreeGrafter"/>
</dbReference>
<dbReference type="GO" id="GO:0034272">
    <property type="term" value="C:phosphatidylinositol 3-kinase complex, class III, type II"/>
    <property type="evidence" value="ECO:0007669"/>
    <property type="project" value="TreeGrafter"/>
</dbReference>
<evidence type="ECO:0000259" key="3">
    <source>
        <dbReference type="PROSITE" id="PS50290"/>
    </source>
</evidence>
<sequence>VSLMPYEVLALSPKEGFAAFVPRAKNVSRILEEFDGDITEFIKKHCSGSTSSAYDRLCGSTAGYCVATYLLGVGDRHLDNIMMTEDGHFFHIDFGFVLGDDPKPGAPSVRVPREVLEVLRLSGRYDRFRELLKEAFTLIRRTARLWTALLSLASSAGGNGVTVLRDDAERAIHTVRERLHLELDDASAAAEITAEVEHNAAAMLPIIYDKLHQAGLFWH</sequence>
<evidence type="ECO:0000256" key="1">
    <source>
        <dbReference type="ARBA" id="ARBA00022679"/>
    </source>
</evidence>
<dbReference type="GO" id="GO:0000045">
    <property type="term" value="P:autophagosome assembly"/>
    <property type="evidence" value="ECO:0007669"/>
    <property type="project" value="TreeGrafter"/>
</dbReference>
<proteinExistence type="predicted"/>
<dbReference type="PANTHER" id="PTHR10048:SF7">
    <property type="entry name" value="PHOSPHATIDYLINOSITOL 3-KINASE CATALYTIC SUBUNIT TYPE 3"/>
    <property type="match status" value="1"/>
</dbReference>
<keyword evidence="1" id="KW-0808">Transferase</keyword>
<dbReference type="GO" id="GO:0034271">
    <property type="term" value="C:phosphatidylinositol 3-kinase complex, class III, type I"/>
    <property type="evidence" value="ECO:0007669"/>
    <property type="project" value="TreeGrafter"/>
</dbReference>
<name>A0A812W0P3_SYMPI</name>
<dbReference type="GO" id="GO:0005777">
    <property type="term" value="C:peroxisome"/>
    <property type="evidence" value="ECO:0007669"/>
    <property type="project" value="TreeGrafter"/>
</dbReference>
<dbReference type="Proteomes" id="UP000649617">
    <property type="component" value="Unassembled WGS sequence"/>
</dbReference>
<dbReference type="AlphaFoldDB" id="A0A812W0P3"/>
<dbReference type="InterPro" id="IPR011009">
    <property type="entry name" value="Kinase-like_dom_sf"/>
</dbReference>
<evidence type="ECO:0000256" key="2">
    <source>
        <dbReference type="ARBA" id="ARBA00022777"/>
    </source>
</evidence>
<protein>
    <submittedName>
        <fullName evidence="4">VPS34 protein</fullName>
    </submittedName>
</protein>
<feature type="non-terminal residue" evidence="4">
    <location>
        <position position="1"/>
    </location>
</feature>
<dbReference type="GO" id="GO:0005768">
    <property type="term" value="C:endosome"/>
    <property type="evidence" value="ECO:0007669"/>
    <property type="project" value="TreeGrafter"/>
</dbReference>
<comment type="caution">
    <text evidence="4">The sequence shown here is derived from an EMBL/GenBank/DDBJ whole genome shotgun (WGS) entry which is preliminary data.</text>
</comment>
<dbReference type="EMBL" id="CAJNIZ010043072">
    <property type="protein sequence ID" value="CAE7648831.1"/>
    <property type="molecule type" value="Genomic_DNA"/>
</dbReference>